<organism evidence="1 2">
    <name type="scientific">Eumeta variegata</name>
    <name type="common">Bagworm moth</name>
    <name type="synonym">Eumeta japonica</name>
    <dbReference type="NCBI Taxonomy" id="151549"/>
    <lineage>
        <taxon>Eukaryota</taxon>
        <taxon>Metazoa</taxon>
        <taxon>Ecdysozoa</taxon>
        <taxon>Arthropoda</taxon>
        <taxon>Hexapoda</taxon>
        <taxon>Insecta</taxon>
        <taxon>Pterygota</taxon>
        <taxon>Neoptera</taxon>
        <taxon>Endopterygota</taxon>
        <taxon>Lepidoptera</taxon>
        <taxon>Glossata</taxon>
        <taxon>Ditrysia</taxon>
        <taxon>Tineoidea</taxon>
        <taxon>Psychidae</taxon>
        <taxon>Oiketicinae</taxon>
        <taxon>Eumeta</taxon>
    </lineage>
</organism>
<dbReference type="EMBL" id="BGZK01002524">
    <property type="protein sequence ID" value="GBP94591.1"/>
    <property type="molecule type" value="Genomic_DNA"/>
</dbReference>
<evidence type="ECO:0000313" key="1">
    <source>
        <dbReference type="EMBL" id="GBP94591.1"/>
    </source>
</evidence>
<gene>
    <name evidence="1" type="ORF">EVAR_9476_1</name>
</gene>
<sequence>MQYPFVRGIPSFFYTDQLSVGGNARRSIEIITGTRFKSLANAGTGPRAQTKYIHTQHFSGTTCVWWKSRPGLGPESMRDWDRHECRRHRSIYKMKEVILYPRGRSRKRKLVTNIKAIN</sequence>
<name>A0A4C2A0X0_EUMVA</name>
<dbReference type="AlphaFoldDB" id="A0A4C2A0X0"/>
<accession>A0A4C2A0X0</accession>
<protein>
    <submittedName>
        <fullName evidence="1">Uncharacterized protein</fullName>
    </submittedName>
</protein>
<comment type="caution">
    <text evidence="1">The sequence shown here is derived from an EMBL/GenBank/DDBJ whole genome shotgun (WGS) entry which is preliminary data.</text>
</comment>
<keyword evidence="2" id="KW-1185">Reference proteome</keyword>
<reference evidence="1 2" key="1">
    <citation type="journal article" date="2019" name="Commun. Biol.">
        <title>The bagworm genome reveals a unique fibroin gene that provides high tensile strength.</title>
        <authorList>
            <person name="Kono N."/>
            <person name="Nakamura H."/>
            <person name="Ohtoshi R."/>
            <person name="Tomita M."/>
            <person name="Numata K."/>
            <person name="Arakawa K."/>
        </authorList>
    </citation>
    <scope>NUCLEOTIDE SEQUENCE [LARGE SCALE GENOMIC DNA]</scope>
</reference>
<proteinExistence type="predicted"/>
<evidence type="ECO:0000313" key="2">
    <source>
        <dbReference type="Proteomes" id="UP000299102"/>
    </source>
</evidence>
<dbReference type="Proteomes" id="UP000299102">
    <property type="component" value="Unassembled WGS sequence"/>
</dbReference>